<comment type="caution">
    <text evidence="5">The sequence shown here is derived from an EMBL/GenBank/DDBJ whole genome shotgun (WGS) entry which is preliminary data.</text>
</comment>
<dbReference type="GO" id="GO:0010772">
    <property type="term" value="P:meiotic DNA recombinase assembly involved in reciprocal meiotic recombination"/>
    <property type="evidence" value="ECO:0007669"/>
    <property type="project" value="TreeGrafter"/>
</dbReference>
<dbReference type="GO" id="GO:0034974">
    <property type="term" value="C:Swi5-Swi2 complex"/>
    <property type="evidence" value="ECO:0007669"/>
    <property type="project" value="TreeGrafter"/>
</dbReference>
<dbReference type="EMBL" id="RZGK01000012">
    <property type="protein sequence ID" value="KAF9695058.1"/>
    <property type="molecule type" value="Genomic_DNA"/>
</dbReference>
<dbReference type="GO" id="GO:0000709">
    <property type="term" value="P:meiotic joint molecule formation"/>
    <property type="evidence" value="ECO:0007669"/>
    <property type="project" value="TreeGrafter"/>
</dbReference>
<evidence type="ECO:0000313" key="6">
    <source>
        <dbReference type="Proteomes" id="UP000651452"/>
    </source>
</evidence>
<name>A0A8H7J4A8_9PLEO</name>
<evidence type="ECO:0000256" key="3">
    <source>
        <dbReference type="ARBA" id="ARBA00023204"/>
    </source>
</evidence>
<keyword evidence="6" id="KW-1185">Reference proteome</keyword>
<dbReference type="InterPro" id="IPR010760">
    <property type="entry name" value="DNA-repair_Swi5"/>
</dbReference>
<evidence type="ECO:0008006" key="7">
    <source>
        <dbReference type="Google" id="ProtNLM"/>
    </source>
</evidence>
<dbReference type="PANTHER" id="PTHR28529:SF2">
    <property type="entry name" value="DNA REPAIR PROTEIN SWI5 HOMOLOG"/>
    <property type="match status" value="1"/>
</dbReference>
<evidence type="ECO:0000256" key="2">
    <source>
        <dbReference type="ARBA" id="ARBA00022763"/>
    </source>
</evidence>
<evidence type="ECO:0000256" key="4">
    <source>
        <dbReference type="SAM" id="MobiDB-lite"/>
    </source>
</evidence>
<dbReference type="Proteomes" id="UP000651452">
    <property type="component" value="Unassembled WGS sequence"/>
</dbReference>
<feature type="compositionally biased region" description="Basic and acidic residues" evidence="4">
    <location>
        <begin position="317"/>
        <end position="326"/>
    </location>
</feature>
<organism evidence="5 6">
    <name type="scientific">Ascochyta lentis</name>
    <dbReference type="NCBI Taxonomy" id="205686"/>
    <lineage>
        <taxon>Eukaryota</taxon>
        <taxon>Fungi</taxon>
        <taxon>Dikarya</taxon>
        <taxon>Ascomycota</taxon>
        <taxon>Pezizomycotina</taxon>
        <taxon>Dothideomycetes</taxon>
        <taxon>Pleosporomycetidae</taxon>
        <taxon>Pleosporales</taxon>
        <taxon>Pleosporineae</taxon>
        <taxon>Didymellaceae</taxon>
        <taxon>Ascochyta</taxon>
    </lineage>
</organism>
<keyword evidence="3" id="KW-0234">DNA repair</keyword>
<feature type="compositionally biased region" description="Polar residues" evidence="4">
    <location>
        <begin position="467"/>
        <end position="487"/>
    </location>
</feature>
<feature type="region of interest" description="Disordered" evidence="4">
    <location>
        <begin position="434"/>
        <end position="494"/>
    </location>
</feature>
<protein>
    <recommendedName>
        <fullName evidence="7">Swi5-domain-containing protein</fullName>
    </recommendedName>
</protein>
<reference evidence="5" key="1">
    <citation type="submission" date="2018-12" db="EMBL/GenBank/DDBJ databases">
        <authorList>
            <person name="Syme R.A."/>
            <person name="Farfan-Caceres L."/>
            <person name="Lichtenzveig J."/>
        </authorList>
    </citation>
    <scope>NUCLEOTIDE SEQUENCE</scope>
    <source>
        <strain evidence="5">Al4</strain>
    </source>
</reference>
<feature type="compositionally biased region" description="Basic and acidic residues" evidence="4">
    <location>
        <begin position="451"/>
        <end position="463"/>
    </location>
</feature>
<feature type="compositionally biased region" description="Polar residues" evidence="4">
    <location>
        <begin position="175"/>
        <end position="189"/>
    </location>
</feature>
<dbReference type="OrthoDB" id="255837at2759"/>
<feature type="compositionally biased region" description="Polar residues" evidence="4">
    <location>
        <begin position="301"/>
        <end position="313"/>
    </location>
</feature>
<feature type="region of interest" description="Disordered" evidence="4">
    <location>
        <begin position="125"/>
        <end position="189"/>
    </location>
</feature>
<feature type="region of interest" description="Disordered" evidence="4">
    <location>
        <begin position="1"/>
        <end position="76"/>
    </location>
</feature>
<accession>A0A8H7J4A8</accession>
<dbReference type="PANTHER" id="PTHR28529">
    <property type="entry name" value="DNA REPAIR PROTEIN SWI5 HOMOLOG"/>
    <property type="match status" value="1"/>
</dbReference>
<dbReference type="GO" id="GO:0032798">
    <property type="term" value="C:Swi5-Sfr1 complex"/>
    <property type="evidence" value="ECO:0007669"/>
    <property type="project" value="TreeGrafter"/>
</dbReference>
<feature type="compositionally biased region" description="Polar residues" evidence="4">
    <location>
        <begin position="32"/>
        <end position="42"/>
    </location>
</feature>
<reference evidence="5" key="2">
    <citation type="submission" date="2020-09" db="EMBL/GenBank/DDBJ databases">
        <title>Reference genome assembly for Australian Ascochyta lentis isolate Al4.</title>
        <authorList>
            <person name="Lee R.C."/>
            <person name="Farfan-Caceres L.M."/>
            <person name="Debler J.W."/>
            <person name="Williams A.H."/>
            <person name="Henares B.M."/>
        </authorList>
    </citation>
    <scope>NUCLEOTIDE SEQUENCE</scope>
    <source>
        <strain evidence="5">Al4</strain>
    </source>
</reference>
<comment type="similarity">
    <text evidence="1">Belongs to the SWI5/SAE3 family.</text>
</comment>
<dbReference type="AlphaFoldDB" id="A0A8H7J4A8"/>
<gene>
    <name evidence="5" type="ORF">EKO04_007071</name>
</gene>
<keyword evidence="2" id="KW-0227">DNA damage</keyword>
<feature type="region of interest" description="Disordered" evidence="4">
    <location>
        <begin position="402"/>
        <end position="421"/>
    </location>
</feature>
<dbReference type="Gene3D" id="1.20.5.170">
    <property type="match status" value="1"/>
</dbReference>
<proteinExistence type="inferred from homology"/>
<dbReference type="Pfam" id="PF07061">
    <property type="entry name" value="Swi5"/>
    <property type="match status" value="1"/>
</dbReference>
<sequence length="603" mass="63345">MAVGTGVTEIADSEEEPLTSSPAAVPDAAANKLSSTADQDAQATAWLHQDLAESIANESSSRTDGLDGDQGKSSSNVETAQIDHVDLHLALQADTNTTSACTTKNEVQADVCPLQANVAASNADHTGSIDMHGTDGEVSAAQDPEHLPATGSLIQHDPHTSIPTSTQVKSRDSQEGTQQPGVPGSLSANSALSTQDEAYGNRIANLGSTANDPAHLVSDQQDISQDGTAMSYIIGARDGDNEHSAGSTQQDMALASSIGPPASNVNERPYANLNMHPLIFLTGDISDSTDLVYLPAASGLTTSQTSSAQNPTNVAPKRLDVHDGRNVSENLEPDLFTRSASAPASPADDELTSTTNDHAMGGDETFPHSAAGQNMVVYTQEAHAEQQSSIDASLGTEASDINTKTNHSKQAPAETPAEQSLEKRHVLMGGGVRSVAEQTPEPGIQSSVAEVHSHREHDTKVDIDPNLESTAPATHTQSQFSASQTGEPVSPRPAVKLSPQEITLAELKAQKAALLASLVALPAIQVLIEENQTYDVDMSEDDSEPTETDITAAANKMVKEHIKLLHEYNELKDVGQGLMGLIADQRGVRIVEVQDEFGLDAND</sequence>
<evidence type="ECO:0000256" key="1">
    <source>
        <dbReference type="ARBA" id="ARBA00008060"/>
    </source>
</evidence>
<evidence type="ECO:0000313" key="5">
    <source>
        <dbReference type="EMBL" id="KAF9695058.1"/>
    </source>
</evidence>
<feature type="region of interest" description="Disordered" evidence="4">
    <location>
        <begin position="301"/>
        <end position="369"/>
    </location>
</feature>